<dbReference type="EMBL" id="JAGFBR010000807">
    <property type="protein sequence ID" value="KAH0433782.1"/>
    <property type="molecule type" value="Genomic_DNA"/>
</dbReference>
<feature type="region of interest" description="Disordered" evidence="7">
    <location>
        <begin position="167"/>
        <end position="192"/>
    </location>
</feature>
<dbReference type="InterPro" id="IPR036388">
    <property type="entry name" value="WH-like_DNA-bd_sf"/>
</dbReference>
<dbReference type="InterPro" id="IPR014284">
    <property type="entry name" value="RNA_pol_sigma-70_dom"/>
</dbReference>
<gene>
    <name evidence="9" type="ORF">IEQ34_026965</name>
</gene>
<evidence type="ECO:0000313" key="9">
    <source>
        <dbReference type="EMBL" id="KAH0433782.1"/>
    </source>
</evidence>
<accession>A0AAV7FL40</accession>
<dbReference type="Gene3D" id="1.10.10.10">
    <property type="entry name" value="Winged helix-like DNA-binding domain superfamily/Winged helix DNA-binding domain"/>
    <property type="match status" value="2"/>
</dbReference>
<feature type="domain" description="RNA polymerase sigma-70" evidence="8">
    <location>
        <begin position="529"/>
        <end position="555"/>
    </location>
</feature>
<dbReference type="InterPro" id="IPR007630">
    <property type="entry name" value="RNA_pol_sigma70_r4"/>
</dbReference>
<comment type="subcellular location">
    <subcellularLocation>
        <location evidence="6">Plastid</location>
        <location evidence="6">Chloroplast</location>
    </subcellularLocation>
</comment>
<dbReference type="PANTHER" id="PTHR30603:SF57">
    <property type="entry name" value="RNA POLYMERASE SIGMA FACTOR SIGB"/>
    <property type="match status" value="1"/>
</dbReference>
<evidence type="ECO:0000256" key="6">
    <source>
        <dbReference type="PIRNR" id="PIRNR000767"/>
    </source>
</evidence>
<dbReference type="InterPro" id="IPR007627">
    <property type="entry name" value="RNA_pol_sigma70_r2"/>
</dbReference>
<dbReference type="CDD" id="cd06171">
    <property type="entry name" value="Sigma70_r4"/>
    <property type="match status" value="1"/>
</dbReference>
<protein>
    <recommendedName>
        <fullName evidence="6">RNA polymerase sigma factor</fullName>
    </recommendedName>
</protein>
<dbReference type="PROSITE" id="PS00716">
    <property type="entry name" value="SIGMA70_2"/>
    <property type="match status" value="1"/>
</dbReference>
<feature type="compositionally biased region" description="Polar residues" evidence="7">
    <location>
        <begin position="183"/>
        <end position="192"/>
    </location>
</feature>
<dbReference type="Pfam" id="PF04539">
    <property type="entry name" value="Sigma70_r3"/>
    <property type="match status" value="1"/>
</dbReference>
<dbReference type="InterPro" id="IPR007624">
    <property type="entry name" value="RNA_pol_sigma70_r3"/>
</dbReference>
<comment type="similarity">
    <text evidence="1 6">Belongs to the sigma-70 factor family.</text>
</comment>
<dbReference type="NCBIfam" id="TIGR02937">
    <property type="entry name" value="sigma70-ECF"/>
    <property type="match status" value="1"/>
</dbReference>
<dbReference type="PIRSF" id="PIRSF000767">
    <property type="entry name" value="RNA_pol_sigma_SigB/C/D"/>
    <property type="match status" value="1"/>
</dbReference>
<dbReference type="InterPro" id="IPR000943">
    <property type="entry name" value="RNA_pol_sigma70"/>
</dbReference>
<evidence type="ECO:0000256" key="7">
    <source>
        <dbReference type="SAM" id="MobiDB-lite"/>
    </source>
</evidence>
<proteinExistence type="inferred from homology"/>
<keyword evidence="6" id="KW-0934">Plastid</keyword>
<reference evidence="9 10" key="1">
    <citation type="journal article" date="2021" name="Hortic Res">
        <title>Chromosome-scale assembly of the Dendrobium chrysotoxum genome enhances the understanding of orchid evolution.</title>
        <authorList>
            <person name="Zhang Y."/>
            <person name="Zhang G.Q."/>
            <person name="Zhang D."/>
            <person name="Liu X.D."/>
            <person name="Xu X.Y."/>
            <person name="Sun W.H."/>
            <person name="Yu X."/>
            <person name="Zhu X."/>
            <person name="Wang Z.W."/>
            <person name="Zhao X."/>
            <person name="Zhong W.Y."/>
            <person name="Chen H."/>
            <person name="Yin W.L."/>
            <person name="Huang T."/>
            <person name="Niu S.C."/>
            <person name="Liu Z.J."/>
        </authorList>
    </citation>
    <scope>NUCLEOTIDE SEQUENCE [LARGE SCALE GENOMIC DNA]</scope>
    <source>
        <strain evidence="9">Lindl</strain>
    </source>
</reference>
<evidence type="ECO:0000259" key="8">
    <source>
        <dbReference type="PROSITE" id="PS00716"/>
    </source>
</evidence>
<comment type="caution">
    <text evidence="9">The sequence shown here is derived from an EMBL/GenBank/DDBJ whole genome shotgun (WGS) entry which is preliminary data.</text>
</comment>
<evidence type="ECO:0000256" key="2">
    <source>
        <dbReference type="ARBA" id="ARBA00023015"/>
    </source>
</evidence>
<dbReference type="AlphaFoldDB" id="A0AAV7FL40"/>
<keyword evidence="10" id="KW-1185">Reference proteome</keyword>
<dbReference type="InterPro" id="IPR016262">
    <property type="entry name" value="RNA_pol_sigma_SigB/C/D/F"/>
</dbReference>
<dbReference type="GO" id="GO:0006352">
    <property type="term" value="P:DNA-templated transcription initiation"/>
    <property type="evidence" value="ECO:0007669"/>
    <property type="project" value="UniProtKB-UniRule"/>
</dbReference>
<dbReference type="GO" id="GO:0016987">
    <property type="term" value="F:sigma factor activity"/>
    <property type="evidence" value="ECO:0007669"/>
    <property type="project" value="UniProtKB-UniRule"/>
</dbReference>
<keyword evidence="3 6" id="KW-0731">Sigma factor</keyword>
<keyword evidence="5 6" id="KW-0804">Transcription</keyword>
<evidence type="ECO:0000256" key="4">
    <source>
        <dbReference type="ARBA" id="ARBA00023125"/>
    </source>
</evidence>
<dbReference type="GO" id="GO:0003677">
    <property type="term" value="F:DNA binding"/>
    <property type="evidence" value="ECO:0007669"/>
    <property type="project" value="UniProtKB-KW"/>
</dbReference>
<dbReference type="InterPro" id="IPR013325">
    <property type="entry name" value="RNA_pol_sigma_r2"/>
</dbReference>
<evidence type="ECO:0000256" key="3">
    <source>
        <dbReference type="ARBA" id="ARBA00023082"/>
    </source>
</evidence>
<sequence>MACLVPQFKCPASLDAQAHSRIFHHSLHSTSAANARILVRFETHCTASQMTAVIEKLQMPTMEARPFSLTCISPLTYVGGVGPPENKIFEANLTREEILTSEEAVIAAAAAEAITLAKAAVKFAKAAALLVQNSPSLKFGKTNEHASEEEKLRPEVVKLSESKKISRVSHSVKEAETEPKEGNLTQHQSDSQRTCISNFESDELDVKEKITVRSLRQTERRVRRGKIEEKVAASVISMKLGSHGKKKRAGFHEVDYSDPLRYLRGMTSTAKLLTASEEQQLSEGIQDMLKLERIRDELAERISNEPTFAQWATAAGLDKKTLKKRLNHGRQCKDKMIKSNIRLVISIAKNFQSAGMSLQDLVQEGCRGLLRGAEKFDASKGYKFSTYAHWWIRQAVRKSLSDQSRTIRLPFHMVEATYRVREARKQLYSENGRHPSNEEVAKAAGLSMRRLATVLLTPKAPTSLDQKIGFNQSLKLSEVIADPGALTSEEILMRQFMKLDLNKALDSLNQREKQVVKSRFGLENGRMNTLQEIGEMMGVSRERIRQIESCAFRKLKNKKRTKNLRHYLYN</sequence>
<dbReference type="Pfam" id="PF04542">
    <property type="entry name" value="Sigma70_r2"/>
    <property type="match status" value="1"/>
</dbReference>
<dbReference type="PRINTS" id="PR00046">
    <property type="entry name" value="SIGMA70FCT"/>
</dbReference>
<evidence type="ECO:0000313" key="10">
    <source>
        <dbReference type="Proteomes" id="UP000775213"/>
    </source>
</evidence>
<dbReference type="InterPro" id="IPR050239">
    <property type="entry name" value="Sigma-70_RNA_pol_init_factors"/>
</dbReference>
<organism evidence="9 10">
    <name type="scientific">Dendrobium chrysotoxum</name>
    <name type="common">Orchid</name>
    <dbReference type="NCBI Taxonomy" id="161865"/>
    <lineage>
        <taxon>Eukaryota</taxon>
        <taxon>Viridiplantae</taxon>
        <taxon>Streptophyta</taxon>
        <taxon>Embryophyta</taxon>
        <taxon>Tracheophyta</taxon>
        <taxon>Spermatophyta</taxon>
        <taxon>Magnoliopsida</taxon>
        <taxon>Liliopsida</taxon>
        <taxon>Asparagales</taxon>
        <taxon>Orchidaceae</taxon>
        <taxon>Epidendroideae</taxon>
        <taxon>Malaxideae</taxon>
        <taxon>Dendrobiinae</taxon>
        <taxon>Dendrobium</taxon>
    </lineage>
</organism>
<dbReference type="SUPFAM" id="SSF88659">
    <property type="entry name" value="Sigma3 and sigma4 domains of RNA polymerase sigma factors"/>
    <property type="match status" value="2"/>
</dbReference>
<keyword evidence="6" id="KW-0150">Chloroplast</keyword>
<dbReference type="Gene3D" id="1.10.601.10">
    <property type="entry name" value="RNA Polymerase Primary Sigma Factor"/>
    <property type="match status" value="1"/>
</dbReference>
<feature type="compositionally biased region" description="Basic and acidic residues" evidence="7">
    <location>
        <begin position="171"/>
        <end position="181"/>
    </location>
</feature>
<comment type="function">
    <text evidence="6">Sigma factors are initiation factors that promote the attachment of plastid-encoded RNA polymerase (PEP) to specific initiation sites and are then released.</text>
</comment>
<dbReference type="PANTHER" id="PTHR30603">
    <property type="entry name" value="RNA POLYMERASE SIGMA FACTOR RPO"/>
    <property type="match status" value="1"/>
</dbReference>
<name>A0AAV7FL40_DENCH</name>
<dbReference type="GO" id="GO:0009507">
    <property type="term" value="C:chloroplast"/>
    <property type="evidence" value="ECO:0007669"/>
    <property type="project" value="UniProtKB-SubCell"/>
</dbReference>
<dbReference type="SUPFAM" id="SSF88946">
    <property type="entry name" value="Sigma2 domain of RNA polymerase sigma factors"/>
    <property type="match status" value="1"/>
</dbReference>
<dbReference type="Pfam" id="PF04545">
    <property type="entry name" value="Sigma70_r4"/>
    <property type="match status" value="1"/>
</dbReference>
<evidence type="ECO:0000256" key="5">
    <source>
        <dbReference type="ARBA" id="ARBA00023163"/>
    </source>
</evidence>
<keyword evidence="4 6" id="KW-0238">DNA-binding</keyword>
<dbReference type="InterPro" id="IPR013324">
    <property type="entry name" value="RNA_pol_sigma_r3/r4-like"/>
</dbReference>
<dbReference type="Proteomes" id="UP000775213">
    <property type="component" value="Unassembled WGS sequence"/>
</dbReference>
<evidence type="ECO:0000256" key="1">
    <source>
        <dbReference type="ARBA" id="ARBA00007788"/>
    </source>
</evidence>
<keyword evidence="2 6" id="KW-0805">Transcription regulation</keyword>